<dbReference type="GO" id="GO:0002758">
    <property type="term" value="P:innate immune response-activating signaling pathway"/>
    <property type="evidence" value="ECO:0007669"/>
    <property type="project" value="UniProtKB-ARBA"/>
</dbReference>
<dbReference type="InterPro" id="IPR036388">
    <property type="entry name" value="WH-like_DNA-bd_sf"/>
</dbReference>
<dbReference type="Gramene" id="TraesCS7A02G526700.1">
    <property type="protein sequence ID" value="TraesCS7A02G526700.1"/>
    <property type="gene ID" value="TraesCS7A02G526700"/>
</dbReference>
<accession>A0A3B6RNG3</accession>
<feature type="domain" description="Disease resistance N-terminal" evidence="8">
    <location>
        <begin position="12"/>
        <end position="93"/>
    </location>
</feature>
<dbReference type="Pfam" id="PF18052">
    <property type="entry name" value="Rx_N"/>
    <property type="match status" value="1"/>
</dbReference>
<dbReference type="SMR" id="A0A3B6RNG3"/>
<feature type="domain" description="NB-ARC" evidence="7">
    <location>
        <begin position="285"/>
        <end position="438"/>
    </location>
</feature>
<dbReference type="SUPFAM" id="SSF52058">
    <property type="entry name" value="L domain-like"/>
    <property type="match status" value="1"/>
</dbReference>
<evidence type="ECO:0000256" key="1">
    <source>
        <dbReference type="ARBA" id="ARBA00008894"/>
    </source>
</evidence>
<keyword evidence="3" id="KW-0677">Repeat</keyword>
<dbReference type="GO" id="GO:0005524">
    <property type="term" value="F:ATP binding"/>
    <property type="evidence" value="ECO:0007669"/>
    <property type="project" value="UniProtKB-KW"/>
</dbReference>
<evidence type="ECO:0000259" key="10">
    <source>
        <dbReference type="Pfam" id="PF25019"/>
    </source>
</evidence>
<evidence type="ECO:0000313" key="11">
    <source>
        <dbReference type="EnsemblPlants" id="TraesCS7A02G526700.1"/>
    </source>
</evidence>
<evidence type="ECO:0000256" key="3">
    <source>
        <dbReference type="ARBA" id="ARBA00022737"/>
    </source>
</evidence>
<dbReference type="OrthoDB" id="612043at2759"/>
<dbReference type="Gene3D" id="1.10.10.10">
    <property type="entry name" value="Winged helix-like DNA-binding domain superfamily/Winged helix DNA-binding domain"/>
    <property type="match status" value="1"/>
</dbReference>
<dbReference type="GO" id="GO:0009626">
    <property type="term" value="P:plant-type hypersensitive response"/>
    <property type="evidence" value="ECO:0007669"/>
    <property type="project" value="UniProtKB-ARBA"/>
</dbReference>
<feature type="domain" description="R13L1/DRL21-like LRR repeat region" evidence="10">
    <location>
        <begin position="771"/>
        <end position="890"/>
    </location>
</feature>
<dbReference type="InterPro" id="IPR027417">
    <property type="entry name" value="P-loop_NTPase"/>
</dbReference>
<keyword evidence="2" id="KW-0433">Leucine-rich repeat</keyword>
<dbReference type="FunFam" id="1.10.10.10:FF:000322">
    <property type="entry name" value="Probable disease resistance protein At1g63360"/>
    <property type="match status" value="1"/>
</dbReference>
<comment type="similarity">
    <text evidence="1">Belongs to the disease resistance NB-LRR family.</text>
</comment>
<dbReference type="Gene3D" id="1.10.8.430">
    <property type="entry name" value="Helical domain of apoptotic protease-activating factors"/>
    <property type="match status" value="1"/>
</dbReference>
<dbReference type="GO" id="GO:0043531">
    <property type="term" value="F:ADP binding"/>
    <property type="evidence" value="ECO:0007669"/>
    <property type="project" value="InterPro"/>
</dbReference>
<evidence type="ECO:0000313" key="12">
    <source>
        <dbReference type="Proteomes" id="UP000019116"/>
    </source>
</evidence>
<evidence type="ECO:0000259" key="8">
    <source>
        <dbReference type="Pfam" id="PF18052"/>
    </source>
</evidence>
<dbReference type="Gene3D" id="3.40.50.300">
    <property type="entry name" value="P-loop containing nucleotide triphosphate hydrolases"/>
    <property type="match status" value="1"/>
</dbReference>
<dbReference type="InterPro" id="IPR002182">
    <property type="entry name" value="NB-ARC"/>
</dbReference>
<dbReference type="PANTHER" id="PTHR36766:SF45">
    <property type="entry name" value="NB-ARC DOMAIN-CONTAINING PROTEIN"/>
    <property type="match status" value="1"/>
</dbReference>
<dbReference type="InterPro" id="IPR042197">
    <property type="entry name" value="Apaf_helical"/>
</dbReference>
<dbReference type="InterPro" id="IPR041118">
    <property type="entry name" value="Rx_N"/>
</dbReference>
<organism evidence="11">
    <name type="scientific">Triticum aestivum</name>
    <name type="common">Wheat</name>
    <dbReference type="NCBI Taxonomy" id="4565"/>
    <lineage>
        <taxon>Eukaryota</taxon>
        <taxon>Viridiplantae</taxon>
        <taxon>Streptophyta</taxon>
        <taxon>Embryophyta</taxon>
        <taxon>Tracheophyta</taxon>
        <taxon>Spermatophyta</taxon>
        <taxon>Magnoliopsida</taxon>
        <taxon>Liliopsida</taxon>
        <taxon>Poales</taxon>
        <taxon>Poaceae</taxon>
        <taxon>BOP clade</taxon>
        <taxon>Pooideae</taxon>
        <taxon>Triticodae</taxon>
        <taxon>Triticeae</taxon>
        <taxon>Triticinae</taxon>
        <taxon>Triticum</taxon>
    </lineage>
</organism>
<keyword evidence="12" id="KW-1185">Reference proteome</keyword>
<dbReference type="EnsemblPlants" id="TraesCS7A02G526700.1">
    <property type="protein sequence ID" value="TraesCS7A02G526700.1"/>
    <property type="gene ID" value="TraesCS7A02G526700"/>
</dbReference>
<evidence type="ECO:0000256" key="5">
    <source>
        <dbReference type="ARBA" id="ARBA00022821"/>
    </source>
</evidence>
<dbReference type="Pfam" id="PF00931">
    <property type="entry name" value="NB-ARC"/>
    <property type="match status" value="1"/>
</dbReference>
<dbReference type="OMA" id="SARGNTH"/>
<evidence type="ECO:0000256" key="6">
    <source>
        <dbReference type="ARBA" id="ARBA00022840"/>
    </source>
</evidence>
<dbReference type="GO" id="GO:0042742">
    <property type="term" value="P:defense response to bacterium"/>
    <property type="evidence" value="ECO:0007669"/>
    <property type="project" value="UniProtKB-ARBA"/>
</dbReference>
<dbReference type="Gramene" id="TraesCS7A03G1281500.1">
    <property type="protein sequence ID" value="TraesCS7A03G1281500.1.CDS"/>
    <property type="gene ID" value="TraesCS7A03G1281500"/>
</dbReference>
<dbReference type="InterPro" id="IPR056789">
    <property type="entry name" value="LRR_R13L1-DRL21"/>
</dbReference>
<dbReference type="InterPro" id="IPR058922">
    <property type="entry name" value="WHD_DRP"/>
</dbReference>
<keyword evidence="5" id="KW-0611">Plant defense</keyword>
<evidence type="ECO:0008006" key="13">
    <source>
        <dbReference type="Google" id="ProtNLM"/>
    </source>
</evidence>
<dbReference type="SUPFAM" id="SSF52047">
    <property type="entry name" value="RNI-like"/>
    <property type="match status" value="1"/>
</dbReference>
<reference evidence="11" key="1">
    <citation type="submission" date="2018-08" db="EMBL/GenBank/DDBJ databases">
        <authorList>
            <person name="Rossello M."/>
        </authorList>
    </citation>
    <scope>NUCLEOTIDE SEQUENCE [LARGE SCALE GENOMIC DNA]</scope>
    <source>
        <strain evidence="11">cv. Chinese Spring</strain>
    </source>
</reference>
<protein>
    <recommendedName>
        <fullName evidence="13">AAA+ ATPase domain-containing protein</fullName>
    </recommendedName>
</protein>
<dbReference type="SUPFAM" id="SSF52540">
    <property type="entry name" value="P-loop containing nucleoside triphosphate hydrolases"/>
    <property type="match status" value="1"/>
</dbReference>
<dbReference type="PRINTS" id="PR00364">
    <property type="entry name" value="DISEASERSIST"/>
</dbReference>
<dbReference type="PaxDb" id="4565-Traes_7AL_DD6D788BE.2"/>
<dbReference type="Proteomes" id="UP000019116">
    <property type="component" value="Chromosome 7A"/>
</dbReference>
<reference evidence="11" key="2">
    <citation type="submission" date="2018-10" db="UniProtKB">
        <authorList>
            <consortium name="EnsemblPlants"/>
        </authorList>
    </citation>
    <scope>IDENTIFICATION</scope>
</reference>
<sequence>MDTAISAAVWVVGKALAPVSDGLLENWAACDSLGPNISTLKRKLLHAQGILYTAHGRDITNPALKDQLHMLRQLADEANDVLDELDYFCIQDKLDSTYDAADNHPGGCIHNLNLNVRHTARAFFANKFKISPCWHDANGDDLDSQEDDAKQGCLSVVRTCGGKRVVGSGCIPKGVSSGAHVAGHVVTTQTGMSEPLKAPLVVGEKNKFHCVEMSKKMAEIVQQLEPMCAEVKDILDLELRKPTQGSITGNRPTTTPAIIEIELFGRNAEKKDILDGINNGKYCTDGLTVLPVVGPGGIGKTTFIQHVYREVKSSFDVMIWVCVSLSFNANRLTQEIVQNIPKVNGETENTVAEELIEQRLRHKRFLLVLDDMWIYHEYEWKKLLAPFEKGHERGNMVIVTTRIPETATMVKTIDYPVDLTRLGADDFMHLFEKYVFGDQEAWKDHPKLLDVGKEIVVNLKGFPLAAKTVGRLLRNQLTLDHWTRVLESKEWELQTSDYDIMPALKLSYDYLPFYLQQCFSYCGLFPEDYEFGSKELVHLWIGLDFLDSCDGRKTIEDVGLRYLNDLVNSGFLKKTEKDDGSHCYVVHDLLHNLAVKVSSSECLSISSSNVRYVHSSLSVRHLSIIVNESDVNDRLTFDDFKSDLSALHTKLKVEKLQTVMLFGKYHGSFAKAFGDLFAEAKALRVILLSEASYSYKLEDVFHNIWRFFHLRYLRIIAGDLTKLSLNSNISRFYHLRVLNFQQCNVNLGPLRAISNLVKLRHFLVKDIGFELKQIAQLAELGGLLRIHNIENVERKEGANKANLIHKNHLEKLILRWGVYGDNANSVQEQVLEILKPHSNLLDLHNEGHRGAACPSWLGGNLSVKNLESLCLHDIGWKTLPPLGELWSVGELGEERQSSIPSQSFQNLKRLELVKIPWLRRWVENSTCRLFSQLEVLIVKGCSELVELPFSRCQSEQEAANMTWFPRLQKLEIMDCPKLLSLPPIPWTLGPCSAEIMGVGSGFEELWYSKEHSSKLLSLSITGKGGQDGMFWNILAFSNLADLNELRLKNCSPLPMDHLQKLTSLKSLEIENSSNVLSPTDSESDVTYKIPIECLSIRFCGSGEKELTQLLSHFPDLSDLAILDCEKITRVGVVEQQQQATRGEEEIALAAGEEAGLLLSLLSSSITSLSFNHNHEVERFTKEQEDALQLLTSLEYLSFLKCGKLQCLPAGLHRLSSLQTLCIQHCEAIKSLPKDGLPTSLQFLHIIGCPSLKSLTKDGLPSSLEKLSIIDCPALKSLPSHGLPDSLRVLHVEDDGNSEELMRQCRKLKGIIPIIID</sequence>
<dbReference type="PANTHER" id="PTHR36766">
    <property type="entry name" value="PLANT BROAD-SPECTRUM MILDEW RESISTANCE PROTEIN RPW8"/>
    <property type="match status" value="1"/>
</dbReference>
<feature type="domain" description="Disease resistance protein winged helix" evidence="9">
    <location>
        <begin position="524"/>
        <end position="594"/>
    </location>
</feature>
<dbReference type="Pfam" id="PF23559">
    <property type="entry name" value="WHD_DRP"/>
    <property type="match status" value="1"/>
</dbReference>
<dbReference type="Gene3D" id="3.80.10.10">
    <property type="entry name" value="Ribonuclease Inhibitor"/>
    <property type="match status" value="3"/>
</dbReference>
<dbReference type="STRING" id="4565.A0A3B6RNG3"/>
<evidence type="ECO:0000259" key="9">
    <source>
        <dbReference type="Pfam" id="PF23559"/>
    </source>
</evidence>
<keyword evidence="4" id="KW-0547">Nucleotide-binding</keyword>
<dbReference type="Pfam" id="PF25019">
    <property type="entry name" value="LRR_R13L1-DRL21"/>
    <property type="match status" value="1"/>
</dbReference>
<dbReference type="InterPro" id="IPR032675">
    <property type="entry name" value="LRR_dom_sf"/>
</dbReference>
<name>A0A3B6RNG3_WHEAT</name>
<evidence type="ECO:0000256" key="2">
    <source>
        <dbReference type="ARBA" id="ARBA00022614"/>
    </source>
</evidence>
<proteinExistence type="inferred from homology"/>
<evidence type="ECO:0000256" key="4">
    <source>
        <dbReference type="ARBA" id="ARBA00022741"/>
    </source>
</evidence>
<keyword evidence="6" id="KW-0067">ATP-binding</keyword>
<evidence type="ECO:0000259" key="7">
    <source>
        <dbReference type="Pfam" id="PF00931"/>
    </source>
</evidence>